<protein>
    <submittedName>
        <fullName evidence="2">AroM family protein</fullName>
    </submittedName>
</protein>
<feature type="region of interest" description="Disordered" evidence="1">
    <location>
        <begin position="1"/>
        <end position="42"/>
    </location>
</feature>
<dbReference type="InterPro" id="IPR010843">
    <property type="entry name" value="Uncharacterised_AroM"/>
</dbReference>
<evidence type="ECO:0000256" key="1">
    <source>
        <dbReference type="SAM" id="MobiDB-lite"/>
    </source>
</evidence>
<dbReference type="Proteomes" id="UP001500282">
    <property type="component" value="Unassembled WGS sequence"/>
</dbReference>
<keyword evidence="3" id="KW-1185">Reference proteome</keyword>
<accession>A0ABN1WL06</accession>
<gene>
    <name evidence="2" type="ORF">GCM10009579_08800</name>
</gene>
<organism evidence="2 3">
    <name type="scientific">Streptomyces javensis</name>
    <dbReference type="NCBI Taxonomy" id="114698"/>
    <lineage>
        <taxon>Bacteria</taxon>
        <taxon>Bacillati</taxon>
        <taxon>Actinomycetota</taxon>
        <taxon>Actinomycetes</taxon>
        <taxon>Kitasatosporales</taxon>
        <taxon>Streptomycetaceae</taxon>
        <taxon>Streptomyces</taxon>
        <taxon>Streptomyces violaceusniger group</taxon>
    </lineage>
</organism>
<proteinExistence type="predicted"/>
<comment type="caution">
    <text evidence="2">The sequence shown here is derived from an EMBL/GenBank/DDBJ whole genome shotgun (WGS) entry which is preliminary data.</text>
</comment>
<reference evidence="2 3" key="1">
    <citation type="journal article" date="2019" name="Int. J. Syst. Evol. Microbiol.">
        <title>The Global Catalogue of Microorganisms (GCM) 10K type strain sequencing project: providing services to taxonomists for standard genome sequencing and annotation.</title>
        <authorList>
            <consortium name="The Broad Institute Genomics Platform"/>
            <consortium name="The Broad Institute Genome Sequencing Center for Infectious Disease"/>
            <person name="Wu L."/>
            <person name="Ma J."/>
        </authorList>
    </citation>
    <scope>NUCLEOTIDE SEQUENCE [LARGE SCALE GENOMIC DNA]</scope>
    <source>
        <strain evidence="2 3">JCM 11448</strain>
    </source>
</reference>
<evidence type="ECO:0000313" key="3">
    <source>
        <dbReference type="Proteomes" id="UP001500282"/>
    </source>
</evidence>
<evidence type="ECO:0000313" key="2">
    <source>
        <dbReference type="EMBL" id="GAA1253164.1"/>
    </source>
</evidence>
<name>A0ABN1WL06_9ACTN</name>
<feature type="compositionally biased region" description="Low complexity" evidence="1">
    <location>
        <begin position="18"/>
        <end position="31"/>
    </location>
</feature>
<dbReference type="Pfam" id="PF07302">
    <property type="entry name" value="AroM"/>
    <property type="match status" value="1"/>
</dbReference>
<dbReference type="EMBL" id="BAAAIH010000003">
    <property type="protein sequence ID" value="GAA1253164.1"/>
    <property type="molecule type" value="Genomic_DNA"/>
</dbReference>
<sequence>MAGPDNGPVRKDVHAVDSTEVVDTTEAVDTTETVDRDHPAGGPALGLVTIGQAPRADLRPDAEPLLPGVRLVEHGALDADRFDGDAEAATRRLLAPEHGEAPLVSRLRDGRSVLLGHGAIVPRIADAVARAERDGAAATLLLCTGRFPAVRATRPLLFAEPLVQQAVAAAVGTDPVGIICPHPDQAEDVSRRWAELLPGRVETAVADPYGPAERALDDVAAAARGLAERGSSWLVLDCIGYTERMRAAALRAADRPVLLARAIAVRMAAEVVAASA</sequence>
<feature type="compositionally biased region" description="Basic and acidic residues" evidence="1">
    <location>
        <begin position="8"/>
        <end position="17"/>
    </location>
</feature>